<name>A0A097P8L6_PINFU</name>
<organism evidence="3">
    <name type="scientific">Pinctada fucata</name>
    <name type="common">Akoya pearl oyster</name>
    <name type="synonym">Pinctada imbricata fucata</name>
    <dbReference type="NCBI Taxonomy" id="50426"/>
    <lineage>
        <taxon>Eukaryota</taxon>
        <taxon>Metazoa</taxon>
        <taxon>Spiralia</taxon>
        <taxon>Lophotrochozoa</taxon>
        <taxon>Mollusca</taxon>
        <taxon>Bivalvia</taxon>
        <taxon>Autobranchia</taxon>
        <taxon>Pteriomorphia</taxon>
        <taxon>Pterioida</taxon>
        <taxon>Pterioidea</taxon>
        <taxon>Pteriidae</taxon>
        <taxon>Pinctada</taxon>
    </lineage>
</organism>
<dbReference type="SUPFAM" id="SSF57256">
    <property type="entry name" value="Elafin-like"/>
    <property type="match status" value="2"/>
</dbReference>
<dbReference type="EMBL" id="KM593800">
    <property type="protein sequence ID" value="AIU40990.1"/>
    <property type="molecule type" value="Genomic_DNA"/>
</dbReference>
<dbReference type="Gene3D" id="4.10.75.10">
    <property type="entry name" value="Elafin-like"/>
    <property type="match status" value="2"/>
</dbReference>
<accession>A0A097P8L6</accession>
<dbReference type="SMART" id="SM00217">
    <property type="entry name" value="WAP"/>
    <property type="match status" value="2"/>
</dbReference>
<evidence type="ECO:0000256" key="1">
    <source>
        <dbReference type="SAM" id="SignalP"/>
    </source>
</evidence>
<evidence type="ECO:0000259" key="2">
    <source>
        <dbReference type="PROSITE" id="PS51390"/>
    </source>
</evidence>
<dbReference type="GO" id="GO:0005615">
    <property type="term" value="C:extracellular space"/>
    <property type="evidence" value="ECO:0007669"/>
    <property type="project" value="TreeGrafter"/>
</dbReference>
<dbReference type="InterPro" id="IPR050514">
    <property type="entry name" value="WAP_four-disulfide_core"/>
</dbReference>
<dbReference type="PANTHER" id="PTHR19441:SF95">
    <property type="entry name" value="PERLWAPIN ISOFORM X1"/>
    <property type="match status" value="1"/>
</dbReference>
<dbReference type="PANTHER" id="PTHR19441">
    <property type="entry name" value="WHEY ACDIC PROTEIN WAP"/>
    <property type="match status" value="1"/>
</dbReference>
<dbReference type="EMBL" id="KM593799">
    <property type="protein sequence ID" value="AIU40989.1"/>
    <property type="molecule type" value="mRNA"/>
</dbReference>
<sequence length="120" mass="13183">MNKLICLAVLFTVCAISSTRLGIPMPKPGICPANGKTMRHWCRYDYECPGIEKCCSHGYGGYGQKFFCTIPEKPGRCPYVTGPGICIDQCSNDFDRPYGLKCCFNGCGTVCTHPGYGKTY</sequence>
<dbReference type="InterPro" id="IPR036645">
    <property type="entry name" value="Elafin-like_sf"/>
</dbReference>
<reference evidence="3" key="1">
    <citation type="submission" date="2014-09" db="EMBL/GenBank/DDBJ databases">
        <title>Molecular cloning and characterization of a single WAP domain (SWD)-containing protein in pear oyster, Pinctada fucata.</title>
        <authorList>
            <person name="Huang X.-D."/>
            <person name="He M.-X."/>
        </authorList>
    </citation>
    <scope>NUCLEOTIDE SEQUENCE</scope>
</reference>
<dbReference type="PRINTS" id="PR00003">
    <property type="entry name" value="4DISULPHCORE"/>
</dbReference>
<dbReference type="InterPro" id="IPR008197">
    <property type="entry name" value="WAP_dom"/>
</dbReference>
<dbReference type="GO" id="GO:0004867">
    <property type="term" value="F:serine-type endopeptidase inhibitor activity"/>
    <property type="evidence" value="ECO:0007669"/>
    <property type="project" value="TreeGrafter"/>
</dbReference>
<keyword evidence="1" id="KW-0732">Signal</keyword>
<dbReference type="Pfam" id="PF00095">
    <property type="entry name" value="WAP"/>
    <property type="match status" value="2"/>
</dbReference>
<dbReference type="AlphaFoldDB" id="A0A097P8L6"/>
<feature type="domain" description="WAP" evidence="2">
    <location>
        <begin position="70"/>
        <end position="115"/>
    </location>
</feature>
<protein>
    <submittedName>
        <fullName evidence="3">WAP protein</fullName>
    </submittedName>
</protein>
<dbReference type="PROSITE" id="PS51390">
    <property type="entry name" value="WAP"/>
    <property type="match status" value="1"/>
</dbReference>
<feature type="chain" id="PRO_5007384527" evidence="1">
    <location>
        <begin position="19"/>
        <end position="120"/>
    </location>
</feature>
<dbReference type="GO" id="GO:0045087">
    <property type="term" value="P:innate immune response"/>
    <property type="evidence" value="ECO:0007669"/>
    <property type="project" value="TreeGrafter"/>
</dbReference>
<feature type="signal peptide" evidence="1">
    <location>
        <begin position="1"/>
        <end position="18"/>
    </location>
</feature>
<dbReference type="GO" id="GO:0019731">
    <property type="term" value="P:antibacterial humoral response"/>
    <property type="evidence" value="ECO:0007669"/>
    <property type="project" value="TreeGrafter"/>
</dbReference>
<proteinExistence type="evidence at transcript level"/>
<evidence type="ECO:0000313" key="3">
    <source>
        <dbReference type="EMBL" id="AIU40989.1"/>
    </source>
</evidence>